<dbReference type="HOGENOM" id="CLU_007149_4_0_1"/>
<dbReference type="GO" id="GO:0031625">
    <property type="term" value="F:ubiquitin protein ligase binding"/>
    <property type="evidence" value="ECO:0007669"/>
    <property type="project" value="InterPro"/>
</dbReference>
<comment type="caution">
    <text evidence="3">The sequence shown here is derived from an EMBL/GenBank/DDBJ whole genome shotgun (WGS) entry which is preliminary data.</text>
</comment>
<dbReference type="PANTHER" id="PTHR45957:SF1">
    <property type="entry name" value="ANAPHASE-PROMOTING COMPLEX SUBUNIT 2"/>
    <property type="match status" value="1"/>
</dbReference>
<accession>A0A099P784</accession>
<dbReference type="InterPro" id="IPR057975">
    <property type="entry name" value="TPR_ANAPC2"/>
</dbReference>
<dbReference type="AlphaFoldDB" id="A0A099P784"/>
<dbReference type="SUPFAM" id="SSF75632">
    <property type="entry name" value="Cullin homology domain"/>
    <property type="match status" value="1"/>
</dbReference>
<proteinExistence type="inferred from homology"/>
<dbReference type="GO" id="GO:0006511">
    <property type="term" value="P:ubiquitin-dependent protein catabolic process"/>
    <property type="evidence" value="ECO:0007669"/>
    <property type="project" value="InterPro"/>
</dbReference>
<evidence type="ECO:0000313" key="3">
    <source>
        <dbReference type="EMBL" id="KGK39881.1"/>
    </source>
</evidence>
<dbReference type="PROSITE" id="PS50069">
    <property type="entry name" value="CULLIN_2"/>
    <property type="match status" value="1"/>
</dbReference>
<dbReference type="SMART" id="SM00182">
    <property type="entry name" value="CULLIN"/>
    <property type="match status" value="1"/>
</dbReference>
<protein>
    <recommendedName>
        <fullName evidence="2">Cullin family profile domain-containing protein</fullName>
    </recommendedName>
</protein>
<dbReference type="InterPro" id="IPR044554">
    <property type="entry name" value="ANAPC2"/>
</dbReference>
<dbReference type="Gene3D" id="3.30.230.130">
    <property type="entry name" value="Cullin, Chain C, Domain 2"/>
    <property type="match status" value="1"/>
</dbReference>
<reference evidence="4" key="1">
    <citation type="journal article" date="2014" name="Microb. Cell Fact.">
        <title>Exploiting Issatchenkia orientalis SD108 for succinic acid production.</title>
        <authorList>
            <person name="Xiao H."/>
            <person name="Shao Z."/>
            <person name="Jiang Y."/>
            <person name="Dole S."/>
            <person name="Zhao H."/>
        </authorList>
    </citation>
    <scope>NUCLEOTIDE SEQUENCE [LARGE SCALE GENOMIC DNA]</scope>
    <source>
        <strain evidence="4">SD108</strain>
    </source>
</reference>
<dbReference type="VEuPathDB" id="FungiDB:C5L36_0A01700"/>
<dbReference type="InterPro" id="IPR036317">
    <property type="entry name" value="Cullin_homology_sf"/>
</dbReference>
<name>A0A099P784_PICKU</name>
<dbReference type="Pfam" id="PF25773">
    <property type="entry name" value="TPR_ANAPC2"/>
    <property type="match status" value="1"/>
</dbReference>
<dbReference type="GO" id="GO:0007091">
    <property type="term" value="P:metaphase/anaphase transition of mitotic cell cycle"/>
    <property type="evidence" value="ECO:0007669"/>
    <property type="project" value="TreeGrafter"/>
</dbReference>
<evidence type="ECO:0000256" key="1">
    <source>
        <dbReference type="PROSITE-ProRule" id="PRU00330"/>
    </source>
</evidence>
<evidence type="ECO:0000313" key="4">
    <source>
        <dbReference type="Proteomes" id="UP000029867"/>
    </source>
</evidence>
<comment type="similarity">
    <text evidence="1">Belongs to the cullin family.</text>
</comment>
<gene>
    <name evidence="3" type="ORF">JL09_g905</name>
</gene>
<sequence>MRETTSPHRYIGEPPIDETEILLKWLNSQIFTSSDYQDVQIPTVVQNLIRDCPDSHFFLPVFQRILYAKSKQLNKVYDGNATNFLKWIESSSTHLGLLYLIFKLGQTDITLLKRTEFAIYQGFIRSIWNDIISLLMEPSYELELVLISKVLGRINLTNDLDNLIYQVVKKRIVEKIETLYCDEPVYSKLVIWLDMEIYTGFHSFVSLRNRNEFYQCINMIAKSILISRRILDSYELVDSYPKSTETLKEFNVCLAKEDQKEILVRQFINDLNTKLLIPSTNTVDIIIYYIKTIHSFLIIDHRGVLLDKVTRPIRQHLRSREDTVEKVVNGLLDKNKRTNRLIELNVQLQKITEDNFGTNSLCSLQKRTLNWEPDPVDALPDFQVGKIDDIIDSLTTIFEDSSVFINQFVNIFSRELLYTTGYDIQSTLQKLALLKAKFSNDDFSKVDIMLNDIKRSKELDKDLHSNTEIGAVHGVFLSHLYWPNLPEEIPSFVLPDYLLVVLKSYEDVYTQQKRKKELRLHPQVSLATLDILIRGETKTFTVSFDKLAVINYICESKIPVVKLGILLMNLKMPLQILKSSLEFWVNEEVLVEQDGGWKVNE</sequence>
<dbReference type="GO" id="GO:0070979">
    <property type="term" value="P:protein K11-linked ubiquitination"/>
    <property type="evidence" value="ECO:0007669"/>
    <property type="project" value="TreeGrafter"/>
</dbReference>
<dbReference type="EMBL" id="JQFK01000005">
    <property type="protein sequence ID" value="KGK39881.1"/>
    <property type="molecule type" value="Genomic_DNA"/>
</dbReference>
<feature type="domain" description="Cullin family profile" evidence="2">
    <location>
        <begin position="394"/>
        <end position="585"/>
    </location>
</feature>
<dbReference type="GO" id="GO:0005680">
    <property type="term" value="C:anaphase-promoting complex"/>
    <property type="evidence" value="ECO:0007669"/>
    <property type="project" value="TreeGrafter"/>
</dbReference>
<organism evidence="3 4">
    <name type="scientific">Pichia kudriavzevii</name>
    <name type="common">Yeast</name>
    <name type="synonym">Issatchenkia orientalis</name>
    <dbReference type="NCBI Taxonomy" id="4909"/>
    <lineage>
        <taxon>Eukaryota</taxon>
        <taxon>Fungi</taxon>
        <taxon>Dikarya</taxon>
        <taxon>Ascomycota</taxon>
        <taxon>Saccharomycotina</taxon>
        <taxon>Pichiomycetes</taxon>
        <taxon>Pichiales</taxon>
        <taxon>Pichiaceae</taxon>
        <taxon>Pichia</taxon>
    </lineage>
</organism>
<dbReference type="PANTHER" id="PTHR45957">
    <property type="entry name" value="ANAPHASE-PROMOTING COMPLEX SUBUNIT 2"/>
    <property type="match status" value="1"/>
</dbReference>
<evidence type="ECO:0000259" key="2">
    <source>
        <dbReference type="PROSITE" id="PS50069"/>
    </source>
</evidence>
<dbReference type="InterPro" id="IPR016158">
    <property type="entry name" value="Cullin_homology"/>
</dbReference>
<dbReference type="Proteomes" id="UP000029867">
    <property type="component" value="Unassembled WGS sequence"/>
</dbReference>
<dbReference type="eggNOG" id="KOG2165">
    <property type="taxonomic scope" value="Eukaryota"/>
</dbReference>